<reference evidence="1 2" key="1">
    <citation type="submission" date="2023-08" db="EMBL/GenBank/DDBJ databases">
        <title>Black Yeasts Isolated from many extreme environments.</title>
        <authorList>
            <person name="Coleine C."/>
            <person name="Stajich J.E."/>
            <person name="Selbmann L."/>
        </authorList>
    </citation>
    <scope>NUCLEOTIDE SEQUENCE [LARGE SCALE GENOMIC DNA]</scope>
    <source>
        <strain evidence="1 2">CCFEE 5386</strain>
    </source>
</reference>
<dbReference type="Proteomes" id="UP001308179">
    <property type="component" value="Unassembled WGS sequence"/>
</dbReference>
<keyword evidence="2" id="KW-1185">Reference proteome</keyword>
<name>A0ABR0L120_9PEZI</name>
<dbReference type="EMBL" id="JAVRRR010000516">
    <property type="protein sequence ID" value="KAK5141850.1"/>
    <property type="molecule type" value="Genomic_DNA"/>
</dbReference>
<evidence type="ECO:0000313" key="1">
    <source>
        <dbReference type="EMBL" id="KAK5141850.1"/>
    </source>
</evidence>
<sequence>LVDMEEEGGPGGFTTGEVDAKLEPVTAEVASLGLYLRAPRWHRAMVTGATPRGDHAGH</sequence>
<accession>A0ABR0L120</accession>
<proteinExistence type="predicted"/>
<comment type="caution">
    <text evidence="1">The sequence shown here is derived from an EMBL/GenBank/DDBJ whole genome shotgun (WGS) entry which is preliminary data.</text>
</comment>
<feature type="non-terminal residue" evidence="1">
    <location>
        <position position="1"/>
    </location>
</feature>
<protein>
    <submittedName>
        <fullName evidence="1">Uncharacterized protein</fullName>
    </submittedName>
</protein>
<evidence type="ECO:0000313" key="2">
    <source>
        <dbReference type="Proteomes" id="UP001308179"/>
    </source>
</evidence>
<organism evidence="1 2">
    <name type="scientific">Rachicladosporium monterosium</name>
    <dbReference type="NCBI Taxonomy" id="1507873"/>
    <lineage>
        <taxon>Eukaryota</taxon>
        <taxon>Fungi</taxon>
        <taxon>Dikarya</taxon>
        <taxon>Ascomycota</taxon>
        <taxon>Pezizomycotina</taxon>
        <taxon>Dothideomycetes</taxon>
        <taxon>Dothideomycetidae</taxon>
        <taxon>Cladosporiales</taxon>
        <taxon>Cladosporiaceae</taxon>
        <taxon>Rachicladosporium</taxon>
    </lineage>
</organism>
<gene>
    <name evidence="1" type="ORF">LTR32_005690</name>
</gene>